<name>A0A7H0VAZ0_9FLAO</name>
<keyword evidence="13" id="KW-1185">Reference proteome</keyword>
<dbReference type="Proteomes" id="UP000516305">
    <property type="component" value="Chromosome"/>
</dbReference>
<dbReference type="Pfam" id="PF00288">
    <property type="entry name" value="GHMP_kinases_N"/>
    <property type="match status" value="1"/>
</dbReference>
<evidence type="ECO:0000256" key="8">
    <source>
        <dbReference type="ARBA" id="ARBA00023098"/>
    </source>
</evidence>
<dbReference type="GO" id="GO:0005829">
    <property type="term" value="C:cytosol"/>
    <property type="evidence" value="ECO:0007669"/>
    <property type="project" value="TreeGrafter"/>
</dbReference>
<accession>A0A7H0VAZ0</accession>
<dbReference type="InterPro" id="IPR014721">
    <property type="entry name" value="Ribsml_uS5_D2-typ_fold_subgr"/>
</dbReference>
<dbReference type="PRINTS" id="PR00960">
    <property type="entry name" value="LMBPPROTEIN"/>
</dbReference>
<sequence>MKNNPLYYAKILLFGEYGIINDSQGLSVPYNYYQGAFKQEAELSETAERSNQSLWKFFNYLEELEASGDSLAHFDLEAFRKDLEANYYFDSSIPEGYGVGSSGALCAAIYDRYALNRIDPEADISKENIQQLKQILGQMESYFHGRSSGLDPLICYLKLPVLIQSKDELGTVHIPERQEGKGAIFLLNSGQPGETQPMVNIFMDKMKNEGFRKVMKEQFTKYNDACIAAFLKGDTKPLFNNLKKLSHLVFENFSPMIPHSMKELWQQGIETNAYYLKLCGSGGGGFVLGFTPDYDQAKTLLKGYETELIYRL</sequence>
<proteinExistence type="predicted"/>
<dbReference type="InterPro" id="IPR006205">
    <property type="entry name" value="Mev_gal_kin"/>
</dbReference>
<dbReference type="InterPro" id="IPR013750">
    <property type="entry name" value="GHMP_kinase_C_dom"/>
</dbReference>
<evidence type="ECO:0000259" key="11">
    <source>
        <dbReference type="Pfam" id="PF08544"/>
    </source>
</evidence>
<protein>
    <submittedName>
        <fullName evidence="12">Mevalonate kinase</fullName>
    </submittedName>
</protein>
<evidence type="ECO:0000256" key="9">
    <source>
        <dbReference type="ARBA" id="ARBA00029438"/>
    </source>
</evidence>
<dbReference type="InterPro" id="IPR006204">
    <property type="entry name" value="GHMP_kinase_N_dom"/>
</dbReference>
<dbReference type="EMBL" id="CP060139">
    <property type="protein sequence ID" value="QNR22888.1"/>
    <property type="molecule type" value="Genomic_DNA"/>
</dbReference>
<evidence type="ECO:0000313" key="13">
    <source>
        <dbReference type="Proteomes" id="UP000516305"/>
    </source>
</evidence>
<evidence type="ECO:0000256" key="3">
    <source>
        <dbReference type="ARBA" id="ARBA00022679"/>
    </source>
</evidence>
<evidence type="ECO:0000256" key="1">
    <source>
        <dbReference type="ARBA" id="ARBA00022490"/>
    </source>
</evidence>
<evidence type="ECO:0000256" key="6">
    <source>
        <dbReference type="ARBA" id="ARBA00022840"/>
    </source>
</evidence>
<keyword evidence="7" id="KW-0460">Magnesium</keyword>
<keyword evidence="5 12" id="KW-0418">Kinase</keyword>
<evidence type="ECO:0000313" key="12">
    <source>
        <dbReference type="EMBL" id="QNR22888.1"/>
    </source>
</evidence>
<dbReference type="InterPro" id="IPR001174">
    <property type="entry name" value="HddA/FKP"/>
</dbReference>
<dbReference type="PANTHER" id="PTHR43290:SF2">
    <property type="entry name" value="MEVALONATE KINASE"/>
    <property type="match status" value="1"/>
</dbReference>
<dbReference type="GO" id="GO:0019287">
    <property type="term" value="P:isopentenyl diphosphate biosynthetic process, mevalonate pathway"/>
    <property type="evidence" value="ECO:0007669"/>
    <property type="project" value="TreeGrafter"/>
</dbReference>
<keyword evidence="1" id="KW-0963">Cytoplasm</keyword>
<dbReference type="Gene3D" id="3.30.70.890">
    <property type="entry name" value="GHMP kinase, C-terminal domain"/>
    <property type="match status" value="1"/>
</dbReference>
<evidence type="ECO:0000259" key="10">
    <source>
        <dbReference type="Pfam" id="PF00288"/>
    </source>
</evidence>
<evidence type="ECO:0000256" key="5">
    <source>
        <dbReference type="ARBA" id="ARBA00022777"/>
    </source>
</evidence>
<keyword evidence="3" id="KW-0808">Transferase</keyword>
<keyword evidence="2" id="KW-0444">Lipid biosynthesis</keyword>
<dbReference type="AlphaFoldDB" id="A0A7H0VAZ0"/>
<evidence type="ECO:0000256" key="2">
    <source>
        <dbReference type="ARBA" id="ARBA00022516"/>
    </source>
</evidence>
<dbReference type="InterPro" id="IPR020568">
    <property type="entry name" value="Ribosomal_Su5_D2-typ_SF"/>
</dbReference>
<keyword evidence="6" id="KW-0067">ATP-binding</keyword>
<dbReference type="RefSeq" id="WP_210757456.1">
    <property type="nucleotide sequence ID" value="NZ_CP060139.1"/>
</dbReference>
<reference evidence="12 13" key="1">
    <citation type="submission" date="2020-08" db="EMBL/GenBank/DDBJ databases">
        <title>Croceimicrobium hydrocarbonivorans gen. nov., sp. nov., a novel marine bacterium isolated from a bacterial consortium that degrades polyethylene terephthalate.</title>
        <authorList>
            <person name="Liu R."/>
        </authorList>
    </citation>
    <scope>NUCLEOTIDE SEQUENCE [LARGE SCALE GENOMIC DNA]</scope>
    <source>
        <strain evidence="12 13">A20-9</strain>
    </source>
</reference>
<evidence type="ECO:0000256" key="4">
    <source>
        <dbReference type="ARBA" id="ARBA00022741"/>
    </source>
</evidence>
<dbReference type="GO" id="GO:0004496">
    <property type="term" value="F:mevalonate kinase activity"/>
    <property type="evidence" value="ECO:0007669"/>
    <property type="project" value="InterPro"/>
</dbReference>
<dbReference type="Gene3D" id="3.30.230.10">
    <property type="match status" value="1"/>
</dbReference>
<gene>
    <name evidence="12" type="ORF">H4K34_10915</name>
</gene>
<dbReference type="PANTHER" id="PTHR43290">
    <property type="entry name" value="MEVALONATE KINASE"/>
    <property type="match status" value="1"/>
</dbReference>
<dbReference type="KEGG" id="chyd:H4K34_10915"/>
<keyword evidence="8" id="KW-0443">Lipid metabolism</keyword>
<keyword evidence="4" id="KW-0547">Nucleotide-binding</keyword>
<dbReference type="InterPro" id="IPR036554">
    <property type="entry name" value="GHMP_kinase_C_sf"/>
</dbReference>
<dbReference type="SUPFAM" id="SSF54211">
    <property type="entry name" value="Ribosomal protein S5 domain 2-like"/>
    <property type="match status" value="1"/>
</dbReference>
<dbReference type="GO" id="GO:0005524">
    <property type="term" value="F:ATP binding"/>
    <property type="evidence" value="ECO:0007669"/>
    <property type="project" value="UniProtKB-KW"/>
</dbReference>
<feature type="domain" description="GHMP kinase C-terminal" evidence="11">
    <location>
        <begin position="227"/>
        <end position="301"/>
    </location>
</feature>
<dbReference type="SUPFAM" id="SSF55060">
    <property type="entry name" value="GHMP Kinase, C-terminal domain"/>
    <property type="match status" value="1"/>
</dbReference>
<evidence type="ECO:0000256" key="7">
    <source>
        <dbReference type="ARBA" id="ARBA00022842"/>
    </source>
</evidence>
<feature type="domain" description="GHMP kinase N-terminal" evidence="10">
    <location>
        <begin position="84"/>
        <end position="157"/>
    </location>
</feature>
<comment type="pathway">
    <text evidence="9">Isoprenoid biosynthesis; isopentenyl diphosphate biosynthesis via mevalonate pathway; isopentenyl diphosphate from (R)-mevalonate: step 1/3.</text>
</comment>
<dbReference type="Pfam" id="PF08544">
    <property type="entry name" value="GHMP_kinases_C"/>
    <property type="match status" value="1"/>
</dbReference>
<organism evidence="12 13">
    <name type="scientific">Croceimicrobium hydrocarbonivorans</name>
    <dbReference type="NCBI Taxonomy" id="2761580"/>
    <lineage>
        <taxon>Bacteria</taxon>
        <taxon>Pseudomonadati</taxon>
        <taxon>Bacteroidota</taxon>
        <taxon>Flavobacteriia</taxon>
        <taxon>Flavobacteriales</taxon>
        <taxon>Owenweeksiaceae</taxon>
        <taxon>Croceimicrobium</taxon>
    </lineage>
</organism>